<keyword evidence="2" id="KW-0812">Transmembrane</keyword>
<organism evidence="3 4">
    <name type="scientific">Vanilla planifolia</name>
    <name type="common">Vanilla</name>
    <dbReference type="NCBI Taxonomy" id="51239"/>
    <lineage>
        <taxon>Eukaryota</taxon>
        <taxon>Viridiplantae</taxon>
        <taxon>Streptophyta</taxon>
        <taxon>Embryophyta</taxon>
        <taxon>Tracheophyta</taxon>
        <taxon>Spermatophyta</taxon>
        <taxon>Magnoliopsida</taxon>
        <taxon>Liliopsida</taxon>
        <taxon>Asparagales</taxon>
        <taxon>Orchidaceae</taxon>
        <taxon>Vanilloideae</taxon>
        <taxon>Vanilleae</taxon>
        <taxon>Vanilla</taxon>
    </lineage>
</organism>
<protein>
    <recommendedName>
        <fullName evidence="5">Late embryogenesis abundant protein LEA-2 subgroup domain-containing protein</fullName>
    </recommendedName>
</protein>
<dbReference type="EMBL" id="JADCNL010000011">
    <property type="protein sequence ID" value="KAG0461383.1"/>
    <property type="molecule type" value="Genomic_DNA"/>
</dbReference>
<evidence type="ECO:0000313" key="3">
    <source>
        <dbReference type="EMBL" id="KAG0461383.1"/>
    </source>
</evidence>
<comment type="caution">
    <text evidence="3">The sequence shown here is derived from an EMBL/GenBank/DDBJ whole genome shotgun (WGS) entry which is preliminary data.</text>
</comment>
<dbReference type="PANTHER" id="PTHR31876">
    <property type="entry name" value="COV-LIKE PROTEIN 1"/>
    <property type="match status" value="1"/>
</dbReference>
<dbReference type="Pfam" id="PF04367">
    <property type="entry name" value="DUF502"/>
    <property type="match status" value="1"/>
</dbReference>
<dbReference type="GO" id="GO:0005794">
    <property type="term" value="C:Golgi apparatus"/>
    <property type="evidence" value="ECO:0007669"/>
    <property type="project" value="TreeGrafter"/>
</dbReference>
<keyword evidence="2" id="KW-1133">Transmembrane helix</keyword>
<dbReference type="OrthoDB" id="2012322at2759"/>
<feature type="compositionally biased region" description="Polar residues" evidence="1">
    <location>
        <begin position="283"/>
        <end position="296"/>
    </location>
</feature>
<proteinExistence type="predicted"/>
<name>A0A835PYL6_VANPL</name>
<feature type="region of interest" description="Disordered" evidence="1">
    <location>
        <begin position="248"/>
        <end position="313"/>
    </location>
</feature>
<keyword evidence="2" id="KW-0472">Membrane</keyword>
<dbReference type="PANTHER" id="PTHR31876:SF15">
    <property type="entry name" value="COV-LIKE PROTEIN 1"/>
    <property type="match status" value="1"/>
</dbReference>
<keyword evidence="4" id="KW-1185">Reference proteome</keyword>
<dbReference type="AlphaFoldDB" id="A0A835PYL6"/>
<feature type="transmembrane region" description="Helical" evidence="2">
    <location>
        <begin position="12"/>
        <end position="29"/>
    </location>
</feature>
<evidence type="ECO:0000256" key="2">
    <source>
        <dbReference type="SAM" id="Phobius"/>
    </source>
</evidence>
<reference evidence="3 4" key="1">
    <citation type="journal article" date="2020" name="Nat. Food">
        <title>A phased Vanilla planifolia genome enables genetic improvement of flavour and production.</title>
        <authorList>
            <person name="Hasing T."/>
            <person name="Tang H."/>
            <person name="Brym M."/>
            <person name="Khazi F."/>
            <person name="Huang T."/>
            <person name="Chambers A.H."/>
        </authorList>
    </citation>
    <scope>NUCLEOTIDE SEQUENCE [LARGE SCALE GENOMIC DNA]</scope>
    <source>
        <tissue evidence="3">Leaf</tissue>
    </source>
</reference>
<gene>
    <name evidence="3" type="ORF">HPP92_021680</name>
</gene>
<accession>A0A835PYL6</accession>
<evidence type="ECO:0000313" key="4">
    <source>
        <dbReference type="Proteomes" id="UP000636800"/>
    </source>
</evidence>
<feature type="transmembrane region" description="Helical" evidence="2">
    <location>
        <begin position="365"/>
        <end position="386"/>
    </location>
</feature>
<evidence type="ECO:0008006" key="5">
    <source>
        <dbReference type="Google" id="ProtNLM"/>
    </source>
</evidence>
<sequence>MCDLVSYSCHFLYHLVVYSFCGWILLPHLCSAWHKHFRTWIRNFNNIYLLGWSVHVIMAGASVLGLGEWFIKRMPFVRHIYNASKQISSAISPDQNTQAFKEVAIIRHPRIGEYAFGFITSTVTLQSDSVEEELLCVYVPTNHLYIGDIFMVNSRDVIRPNLSVREGIALRLFNPPFPLTLCLSPPGASTRALVAVDSFLRPERASKRTIEEEKCLLGELGFWTEDLLFIVGLEGSWWAKKMMHAKSDSDVTSLAPSSPSRSPKRPVYYVQSPSRDSHDGDKSTSMQATPVYNSPMESPLHPSVGRHSRASSASRFSGIFRSSSGRKMRGKRMNEKGWPECAVIQEEGPYDDLDEDKGLSRRCQLVLAFLAFVLLFSTFCLIIWGASRPYKAQVVVKSLSMDDFYAGEGTDNTGVPTKLVTVNCSLKIDVYNPASTFGIHVTSSNINLKFLEIVIATGQLKKYYQPRKSHRSKSLILEGVKVPLYGAGAGLPLTDSGGSVPLTLEFDLITQGYVVGKLVRVKHNRQVSCRLVVDSSKSKAIKLSRSACTYG</sequence>
<dbReference type="InterPro" id="IPR007462">
    <property type="entry name" value="COV1-like"/>
</dbReference>
<dbReference type="Proteomes" id="UP000636800">
    <property type="component" value="Chromosome 11"/>
</dbReference>
<feature type="transmembrane region" description="Helical" evidence="2">
    <location>
        <begin position="49"/>
        <end position="71"/>
    </location>
</feature>
<evidence type="ECO:0000256" key="1">
    <source>
        <dbReference type="SAM" id="MobiDB-lite"/>
    </source>
</evidence>